<dbReference type="RefSeq" id="WP_400187680.1">
    <property type="nucleotide sequence ID" value="NZ_JBGORX010000003.1"/>
</dbReference>
<gene>
    <name evidence="1" type="ORF">ACD661_09820</name>
</gene>
<evidence type="ECO:0000313" key="2">
    <source>
        <dbReference type="Proteomes" id="UP001615550"/>
    </source>
</evidence>
<proteinExistence type="predicted"/>
<name>A0ABW8D818_9GAMM</name>
<protein>
    <submittedName>
        <fullName evidence="1">Uncharacterized protein</fullName>
    </submittedName>
</protein>
<dbReference type="EMBL" id="JBGORX010000003">
    <property type="protein sequence ID" value="MFJ1268852.1"/>
    <property type="molecule type" value="Genomic_DNA"/>
</dbReference>
<accession>A0ABW8D818</accession>
<sequence length="82" mass="8847">MHCILQDARQGELGNTRGILGKIASALLFIISFGQASVKNDSIKKLTEVNSSLRQVSFFSNLQVDTDNSSTAVADNHIAPKD</sequence>
<reference evidence="1 2" key="1">
    <citation type="submission" date="2024-08" db="EMBL/GenBank/DDBJ databases">
        <title>Draft Genome Sequence of Legionella lytica strain DSB2004, Isolated From a Fire Sprinkler System.</title>
        <authorList>
            <person name="Everhart A.D."/>
            <person name="Kidane D.T."/>
            <person name="Farone A.L."/>
            <person name="Farone M.B."/>
        </authorList>
    </citation>
    <scope>NUCLEOTIDE SEQUENCE [LARGE SCALE GENOMIC DNA]</scope>
    <source>
        <strain evidence="1 2">DSB2004</strain>
    </source>
</reference>
<dbReference type="Proteomes" id="UP001615550">
    <property type="component" value="Unassembled WGS sequence"/>
</dbReference>
<keyword evidence="2" id="KW-1185">Reference proteome</keyword>
<comment type="caution">
    <text evidence="1">The sequence shown here is derived from an EMBL/GenBank/DDBJ whole genome shotgun (WGS) entry which is preliminary data.</text>
</comment>
<evidence type="ECO:0000313" key="1">
    <source>
        <dbReference type="EMBL" id="MFJ1268852.1"/>
    </source>
</evidence>
<organism evidence="1 2">
    <name type="scientific">Legionella lytica</name>
    <dbReference type="NCBI Taxonomy" id="96232"/>
    <lineage>
        <taxon>Bacteria</taxon>
        <taxon>Pseudomonadati</taxon>
        <taxon>Pseudomonadota</taxon>
        <taxon>Gammaproteobacteria</taxon>
        <taxon>Legionellales</taxon>
        <taxon>Legionellaceae</taxon>
        <taxon>Legionella</taxon>
    </lineage>
</organism>